<evidence type="ECO:0008006" key="5">
    <source>
        <dbReference type="Google" id="ProtNLM"/>
    </source>
</evidence>
<evidence type="ECO:0000313" key="3">
    <source>
        <dbReference type="EMBL" id="OBI27565.1"/>
    </source>
</evidence>
<proteinExistence type="inferred from homology"/>
<dbReference type="Proteomes" id="UP000093943">
    <property type="component" value="Unassembled WGS sequence"/>
</dbReference>
<dbReference type="AlphaFoldDB" id="A0A1A2XPB7"/>
<accession>A0A1A2XPB7</accession>
<dbReference type="RefSeq" id="WP_064921097.1">
    <property type="nucleotide sequence ID" value="NZ_LZJK01000053.1"/>
</dbReference>
<keyword evidence="2" id="KW-0560">Oxidoreductase</keyword>
<name>A0A1A2XPB7_MYCSD</name>
<sequence length="196" mass="19920">MIIVDASGIGRAAAARLAGHGHLVLIGSRELESTERLAAQLRARGGSAFAARLDLTDPHSINGFLAAAEYLIGTPDVLITDLGLAAPGSRAHGVRVGAQILAARVIPAMIARGRGDVVLVGPELAGARGAAARREFDAWSAALDAEFVGTQMRASTVRSAQPGAASSADAGHLLAAMITGARLCLVELLPPAVPAR</sequence>
<evidence type="ECO:0000256" key="2">
    <source>
        <dbReference type="ARBA" id="ARBA00023002"/>
    </source>
</evidence>
<comment type="similarity">
    <text evidence="1">Belongs to the short-chain dehydrogenases/reductases (SDR) family.</text>
</comment>
<dbReference type="InterPro" id="IPR002347">
    <property type="entry name" value="SDR_fam"/>
</dbReference>
<reference evidence="4" key="1">
    <citation type="submission" date="2016-06" db="EMBL/GenBank/DDBJ databases">
        <authorList>
            <person name="Sutton G."/>
            <person name="Brinkac L."/>
            <person name="Sanka R."/>
            <person name="Adams M."/>
            <person name="Lau E."/>
            <person name="Sam S."/>
            <person name="Sreng N."/>
            <person name="Him V."/>
            <person name="Kerleguer A."/>
            <person name="Cheng S."/>
        </authorList>
    </citation>
    <scope>NUCLEOTIDE SEQUENCE [LARGE SCALE GENOMIC DNA]</scope>
    <source>
        <strain evidence="4">E1876</strain>
    </source>
</reference>
<dbReference type="InterPro" id="IPR036291">
    <property type="entry name" value="NAD(P)-bd_dom_sf"/>
</dbReference>
<dbReference type="PANTHER" id="PTHR43669">
    <property type="entry name" value="5-KETO-D-GLUCONATE 5-REDUCTASE"/>
    <property type="match status" value="1"/>
</dbReference>
<evidence type="ECO:0000256" key="1">
    <source>
        <dbReference type="ARBA" id="ARBA00006484"/>
    </source>
</evidence>
<dbReference type="EMBL" id="LZKG01000112">
    <property type="protein sequence ID" value="OBI27565.1"/>
    <property type="molecule type" value="Genomic_DNA"/>
</dbReference>
<comment type="caution">
    <text evidence="3">The sequence shown here is derived from an EMBL/GenBank/DDBJ whole genome shotgun (WGS) entry which is preliminary data.</text>
</comment>
<dbReference type="Pfam" id="PF00106">
    <property type="entry name" value="adh_short"/>
    <property type="match status" value="1"/>
</dbReference>
<dbReference type="GO" id="GO:0016491">
    <property type="term" value="F:oxidoreductase activity"/>
    <property type="evidence" value="ECO:0007669"/>
    <property type="project" value="UniProtKB-KW"/>
</dbReference>
<gene>
    <name evidence="3" type="ORF">A5710_05185</name>
</gene>
<dbReference type="OrthoDB" id="4751383at2"/>
<dbReference type="Gene3D" id="3.40.50.720">
    <property type="entry name" value="NAD(P)-binding Rossmann-like Domain"/>
    <property type="match status" value="1"/>
</dbReference>
<evidence type="ECO:0000313" key="4">
    <source>
        <dbReference type="Proteomes" id="UP000093943"/>
    </source>
</evidence>
<organism evidence="3 4">
    <name type="scientific">Mycolicibacter sinensis (strain JDM601)</name>
    <name type="common">Mycobacterium sinense</name>
    <dbReference type="NCBI Taxonomy" id="875328"/>
    <lineage>
        <taxon>Bacteria</taxon>
        <taxon>Bacillati</taxon>
        <taxon>Actinomycetota</taxon>
        <taxon>Actinomycetes</taxon>
        <taxon>Mycobacteriales</taxon>
        <taxon>Mycobacteriaceae</taxon>
        <taxon>Mycolicibacter</taxon>
    </lineage>
</organism>
<dbReference type="PANTHER" id="PTHR43669:SF3">
    <property type="entry name" value="ALCOHOL DEHYDROGENASE, PUTATIVE (AFU_ORTHOLOGUE AFUA_3G03445)-RELATED"/>
    <property type="match status" value="1"/>
</dbReference>
<protein>
    <recommendedName>
        <fullName evidence="5">Short-chain dehydrogenase</fullName>
    </recommendedName>
</protein>
<dbReference type="SUPFAM" id="SSF51735">
    <property type="entry name" value="NAD(P)-binding Rossmann-fold domains"/>
    <property type="match status" value="1"/>
</dbReference>